<gene>
    <name evidence="2" type="ORF">DIABBA_LOCUS9744</name>
</gene>
<protein>
    <submittedName>
        <fullName evidence="2">Uncharacterized protein</fullName>
    </submittedName>
</protein>
<evidence type="ECO:0000313" key="3">
    <source>
        <dbReference type="Proteomes" id="UP001153709"/>
    </source>
</evidence>
<evidence type="ECO:0000256" key="1">
    <source>
        <dbReference type="SAM" id="MobiDB-lite"/>
    </source>
</evidence>
<dbReference type="EMBL" id="OU898281">
    <property type="protein sequence ID" value="CAG9836674.1"/>
    <property type="molecule type" value="Genomic_DNA"/>
</dbReference>
<feature type="compositionally biased region" description="Polar residues" evidence="1">
    <location>
        <begin position="55"/>
        <end position="68"/>
    </location>
</feature>
<reference evidence="2" key="1">
    <citation type="submission" date="2022-01" db="EMBL/GenBank/DDBJ databases">
        <authorList>
            <person name="King R."/>
        </authorList>
    </citation>
    <scope>NUCLEOTIDE SEQUENCE</scope>
</reference>
<feature type="region of interest" description="Disordered" evidence="1">
    <location>
        <begin position="1"/>
        <end position="27"/>
    </location>
</feature>
<proteinExistence type="predicted"/>
<feature type="region of interest" description="Disordered" evidence="1">
    <location>
        <begin position="41"/>
        <end position="68"/>
    </location>
</feature>
<dbReference type="Proteomes" id="UP001153709">
    <property type="component" value="Chromosome 6"/>
</dbReference>
<feature type="compositionally biased region" description="Basic and acidic residues" evidence="1">
    <location>
        <begin position="10"/>
        <end position="25"/>
    </location>
</feature>
<organism evidence="2 3">
    <name type="scientific">Diabrotica balteata</name>
    <name type="common">Banded cucumber beetle</name>
    <dbReference type="NCBI Taxonomy" id="107213"/>
    <lineage>
        <taxon>Eukaryota</taxon>
        <taxon>Metazoa</taxon>
        <taxon>Ecdysozoa</taxon>
        <taxon>Arthropoda</taxon>
        <taxon>Hexapoda</taxon>
        <taxon>Insecta</taxon>
        <taxon>Pterygota</taxon>
        <taxon>Neoptera</taxon>
        <taxon>Endopterygota</taxon>
        <taxon>Coleoptera</taxon>
        <taxon>Polyphaga</taxon>
        <taxon>Cucujiformia</taxon>
        <taxon>Chrysomeloidea</taxon>
        <taxon>Chrysomelidae</taxon>
        <taxon>Galerucinae</taxon>
        <taxon>Diabroticina</taxon>
        <taxon>Diabroticites</taxon>
        <taxon>Diabrotica</taxon>
    </lineage>
</organism>
<sequence length="68" mass="7719">MAQQKQDSTNNKENETRGDQEDKNTKKMYLKNIITLHKISPVPVASETRKRKSRQTISGVLTTSSNLT</sequence>
<keyword evidence="3" id="KW-1185">Reference proteome</keyword>
<accession>A0A9N9XCZ3</accession>
<name>A0A9N9XCZ3_DIABA</name>
<evidence type="ECO:0000313" key="2">
    <source>
        <dbReference type="EMBL" id="CAG9836674.1"/>
    </source>
</evidence>
<dbReference type="AlphaFoldDB" id="A0A9N9XCZ3"/>